<keyword evidence="4 7" id="KW-0812">Transmembrane</keyword>
<comment type="caution">
    <text evidence="9">The sequence shown here is derived from an EMBL/GenBank/DDBJ whole genome shotgun (WGS) entry which is preliminary data.</text>
</comment>
<evidence type="ECO:0000256" key="5">
    <source>
        <dbReference type="ARBA" id="ARBA00022989"/>
    </source>
</evidence>
<comment type="similarity">
    <text evidence="2">Belongs to the CpsC/CapA family.</text>
</comment>
<dbReference type="PANTHER" id="PTHR32309">
    <property type="entry name" value="TYROSINE-PROTEIN KINASE"/>
    <property type="match status" value="1"/>
</dbReference>
<protein>
    <recommendedName>
        <fullName evidence="8">Polysaccharide chain length determinant N-terminal domain-containing protein</fullName>
    </recommendedName>
</protein>
<dbReference type="Proteomes" id="UP000767334">
    <property type="component" value="Unassembled WGS sequence"/>
</dbReference>
<dbReference type="EMBL" id="JACJLL010000007">
    <property type="protein sequence ID" value="MBM6818143.1"/>
    <property type="molecule type" value="Genomic_DNA"/>
</dbReference>
<feature type="domain" description="Polysaccharide chain length determinant N-terminal" evidence="8">
    <location>
        <begin position="6"/>
        <end position="93"/>
    </location>
</feature>
<accession>A0ABS2FC66</accession>
<evidence type="ECO:0000256" key="1">
    <source>
        <dbReference type="ARBA" id="ARBA00004651"/>
    </source>
</evidence>
<dbReference type="PANTHER" id="PTHR32309:SF13">
    <property type="entry name" value="FERRIC ENTEROBACTIN TRANSPORT PROTEIN FEPE"/>
    <property type="match status" value="1"/>
</dbReference>
<keyword evidence="10" id="KW-1185">Reference proteome</keyword>
<evidence type="ECO:0000256" key="7">
    <source>
        <dbReference type="SAM" id="Phobius"/>
    </source>
</evidence>
<evidence type="ECO:0000259" key="8">
    <source>
        <dbReference type="Pfam" id="PF02706"/>
    </source>
</evidence>
<feature type="transmembrane region" description="Helical" evidence="7">
    <location>
        <begin position="173"/>
        <end position="195"/>
    </location>
</feature>
<dbReference type="Pfam" id="PF02706">
    <property type="entry name" value="Wzz"/>
    <property type="match status" value="1"/>
</dbReference>
<evidence type="ECO:0000256" key="2">
    <source>
        <dbReference type="ARBA" id="ARBA00006683"/>
    </source>
</evidence>
<evidence type="ECO:0000256" key="4">
    <source>
        <dbReference type="ARBA" id="ARBA00022692"/>
    </source>
</evidence>
<keyword evidence="6 7" id="KW-0472">Membrane</keyword>
<evidence type="ECO:0000313" key="9">
    <source>
        <dbReference type="EMBL" id="MBM6818143.1"/>
    </source>
</evidence>
<gene>
    <name evidence="9" type="ORF">H6A19_02110</name>
</gene>
<keyword evidence="5 7" id="KW-1133">Transmembrane helix</keyword>
<dbReference type="RefSeq" id="WP_148324160.1">
    <property type="nucleotide sequence ID" value="NZ_JACJLL010000007.1"/>
</dbReference>
<keyword evidence="3" id="KW-1003">Cell membrane</keyword>
<proteinExistence type="inferred from homology"/>
<sequence>MEERSVNIKEVIYSVKKKSKMIMIFTLLCTLLATAIATFMLKPTYEAKVKIFAGSNDTESGEYRLSEVSNYKDLIGFYTEIIKTEDFMQTVITRAQLNLSPAQVLNGLSFTTVDNAPVLTIKYTGSNRENVEKIVSTLSQEFESGVKAIIPDTYTKVIDSVKVTERVPAKAKIVIVGFFVGLFLAIGFALILDYLDDTITRREDLEKIITSPVLCELPVEQS</sequence>
<comment type="subcellular location">
    <subcellularLocation>
        <location evidence="1">Cell membrane</location>
        <topology evidence="1">Multi-pass membrane protein</topology>
    </subcellularLocation>
</comment>
<evidence type="ECO:0000256" key="6">
    <source>
        <dbReference type="ARBA" id="ARBA00023136"/>
    </source>
</evidence>
<organism evidence="9 10">
    <name type="scientific">Clostridium saudiense</name>
    <dbReference type="NCBI Taxonomy" id="1414720"/>
    <lineage>
        <taxon>Bacteria</taxon>
        <taxon>Bacillati</taxon>
        <taxon>Bacillota</taxon>
        <taxon>Clostridia</taxon>
        <taxon>Eubacteriales</taxon>
        <taxon>Clostridiaceae</taxon>
        <taxon>Clostridium</taxon>
    </lineage>
</organism>
<feature type="transmembrane region" description="Helical" evidence="7">
    <location>
        <begin position="21"/>
        <end position="41"/>
    </location>
</feature>
<evidence type="ECO:0000256" key="3">
    <source>
        <dbReference type="ARBA" id="ARBA00022475"/>
    </source>
</evidence>
<name>A0ABS2FC66_9CLOT</name>
<reference evidence="9 10" key="1">
    <citation type="journal article" date="2021" name="Sci. Rep.">
        <title>The distribution of antibiotic resistance genes in chicken gut microbiota commensals.</title>
        <authorList>
            <person name="Juricova H."/>
            <person name="Matiasovicova J."/>
            <person name="Kubasova T."/>
            <person name="Cejkova D."/>
            <person name="Rychlik I."/>
        </authorList>
    </citation>
    <scope>NUCLEOTIDE SEQUENCE [LARGE SCALE GENOMIC DNA]</scope>
    <source>
        <strain evidence="9 10">An435</strain>
    </source>
</reference>
<evidence type="ECO:0000313" key="10">
    <source>
        <dbReference type="Proteomes" id="UP000767334"/>
    </source>
</evidence>
<dbReference type="InterPro" id="IPR003856">
    <property type="entry name" value="LPS_length_determ_N"/>
</dbReference>
<dbReference type="InterPro" id="IPR050445">
    <property type="entry name" value="Bact_polysacc_biosynth/exp"/>
</dbReference>